<dbReference type="SUPFAM" id="SSF56935">
    <property type="entry name" value="Porins"/>
    <property type="match status" value="1"/>
</dbReference>
<accession>A0A1H5XGP0</accession>
<reference evidence="11" key="1">
    <citation type="submission" date="2016-10" db="EMBL/GenBank/DDBJ databases">
        <authorList>
            <person name="Varghese N."/>
            <person name="Submissions S."/>
        </authorList>
    </citation>
    <scope>NUCLEOTIDE SEQUENCE [LARGE SCALE GENOMIC DNA]</scope>
    <source>
        <strain evidence="11">DSM 17298</strain>
    </source>
</reference>
<dbReference type="InterPro" id="IPR039426">
    <property type="entry name" value="TonB-dep_rcpt-like"/>
</dbReference>
<evidence type="ECO:0000256" key="5">
    <source>
        <dbReference type="ARBA" id="ARBA00023136"/>
    </source>
</evidence>
<evidence type="ECO:0000256" key="7">
    <source>
        <dbReference type="PROSITE-ProRule" id="PRU01360"/>
    </source>
</evidence>
<sequence>MKIFYTLLLYLGLAITPLIAQTSYTVSGVVTSEQDNTTLPGVSVLIKGSTTGTVTDETGRYKLSITTESATLVFSYLGFTTKEVSLNSSRSEIDVSLAPLDMELSQVEVLATGYQEIPRERANGSFVGIDKELVNRRVSTGILERLEDVTPGLIFNREGDEFEAISIRGRSTIYANAQPLIVVDNFPYDGPIENINPNDVESMTVLKDAAAASIWGARAGNGVIVITTKRAKAGQSFRVSFNANTTVAEKPDLFYNPKMEVSSLVDLHRELFERGNFNSNINSNNKPRVAPAVEVLLKARNGEISQSEADQLLEGFKSRDFRNDLDRYFYQPSVNQQYALNLSGSGNVHQYNFALGYDANSSEVVGNSNNRITLTQNNQWKLLENRLELGAGIYWVQSNNNTTTDLAQGWIYDRMTDEEGNPLAISRSYSDRYINSIEAERADLLNWRYVPLDEIGLLDNRSRTNDLRLNANIGYQLFPGFKAEVRYQYWNNQVETRNHSPQETFFVRDLINQFSEFDQAGLLTRRIPLGGILDHSTGRGDSHSLRAMLSYEKLTKTGNRINAIGGYEIKSLTSYQDAMRYFGYDDQLGLSSAVDPTTRFRRLYNNALATIPANQSHRGNTDRFISYFANASYQIDTRFNFSASTRKDQSNLFGVNANQRGVPLWSIGGGYTISEEKWYRFDALPYLRLRMTYGYNGNFDNRVSAFTTARYSISPSSTIPNLPIAAIMSPPNPNLGWEKIRNINLGLDFGSKNGKISGTFEFYQKNGEDLIGDIEVPASTGFFNFRGNFANTSTVGYDLNLNALIIDKGVKWRTDFFWSFVKEKVTRYDFTLPPANFFNTSGINPYVGRPLFGVYGYPWAGLNPENGNPMGFLDGIPSEDHRGILTSITPETLHYAGPGRPVHFGSLRNTVSWKGFEFSANISFRLGYYYRRSSVSYNNILTGTFEHADYERRWREMGDEMVTSVPSMPSVPNSFRDAFYLNSEVLIEKGDHIRLQDIRLAYSFQESGLAGGIFRNLSLYSYVNNLGILWKATKDELDPDFRTTLPKRSIAFGVNWNF</sequence>
<feature type="chain" id="PRO_5009289407" evidence="8">
    <location>
        <begin position="21"/>
        <end position="1058"/>
    </location>
</feature>
<dbReference type="STRING" id="1120964.GCA_001313265_07562"/>
<keyword evidence="4 7" id="KW-0812">Transmembrane</keyword>
<feature type="signal peptide" evidence="8">
    <location>
        <begin position="1"/>
        <end position="20"/>
    </location>
</feature>
<dbReference type="EMBL" id="FNVR01000013">
    <property type="protein sequence ID" value="SEG10912.1"/>
    <property type="molecule type" value="Genomic_DNA"/>
</dbReference>
<dbReference type="OrthoDB" id="9768177at2"/>
<keyword evidence="11" id="KW-1185">Reference proteome</keyword>
<dbReference type="Gene3D" id="2.60.40.1120">
    <property type="entry name" value="Carboxypeptidase-like, regulatory domain"/>
    <property type="match status" value="1"/>
</dbReference>
<proteinExistence type="inferred from homology"/>
<evidence type="ECO:0000256" key="1">
    <source>
        <dbReference type="ARBA" id="ARBA00004571"/>
    </source>
</evidence>
<feature type="domain" description="TonB-dependent receptor plug" evidence="9">
    <location>
        <begin position="125"/>
        <end position="223"/>
    </location>
</feature>
<evidence type="ECO:0000256" key="8">
    <source>
        <dbReference type="SAM" id="SignalP"/>
    </source>
</evidence>
<keyword evidence="6 7" id="KW-0998">Cell outer membrane</keyword>
<comment type="subcellular location">
    <subcellularLocation>
        <location evidence="1 7">Cell outer membrane</location>
        <topology evidence="1 7">Multi-pass membrane protein</topology>
    </subcellularLocation>
</comment>
<dbReference type="Gene3D" id="2.40.170.20">
    <property type="entry name" value="TonB-dependent receptor, beta-barrel domain"/>
    <property type="match status" value="1"/>
</dbReference>
<gene>
    <name evidence="10" type="ORF">SAMN03080598_02522</name>
</gene>
<keyword evidence="8" id="KW-0732">Signal</keyword>
<dbReference type="Gene3D" id="2.170.130.10">
    <property type="entry name" value="TonB-dependent receptor, plug domain"/>
    <property type="match status" value="1"/>
</dbReference>
<dbReference type="SUPFAM" id="SSF49464">
    <property type="entry name" value="Carboxypeptidase regulatory domain-like"/>
    <property type="match status" value="1"/>
</dbReference>
<dbReference type="InterPro" id="IPR012910">
    <property type="entry name" value="Plug_dom"/>
</dbReference>
<evidence type="ECO:0000259" key="9">
    <source>
        <dbReference type="Pfam" id="PF07715"/>
    </source>
</evidence>
<dbReference type="RefSeq" id="WP_103925172.1">
    <property type="nucleotide sequence ID" value="NZ_FNVR01000013.1"/>
</dbReference>
<dbReference type="InterPro" id="IPR023996">
    <property type="entry name" value="TonB-dep_OMP_SusC/RagA"/>
</dbReference>
<evidence type="ECO:0000313" key="11">
    <source>
        <dbReference type="Proteomes" id="UP000236736"/>
    </source>
</evidence>
<dbReference type="NCBIfam" id="TIGR04056">
    <property type="entry name" value="OMP_RagA_SusC"/>
    <property type="match status" value="1"/>
</dbReference>
<dbReference type="NCBIfam" id="TIGR04057">
    <property type="entry name" value="SusC_RagA_signa"/>
    <property type="match status" value="1"/>
</dbReference>
<dbReference type="PROSITE" id="PS52016">
    <property type="entry name" value="TONB_DEPENDENT_REC_3"/>
    <property type="match status" value="1"/>
</dbReference>
<dbReference type="InterPro" id="IPR008969">
    <property type="entry name" value="CarboxyPept-like_regulatory"/>
</dbReference>
<evidence type="ECO:0000256" key="3">
    <source>
        <dbReference type="ARBA" id="ARBA00022452"/>
    </source>
</evidence>
<dbReference type="InterPro" id="IPR023997">
    <property type="entry name" value="TonB-dep_OMP_SusC/RagA_CS"/>
</dbReference>
<protein>
    <submittedName>
        <fullName evidence="10">TonB-linked outer membrane protein, SusC/RagA family</fullName>
    </submittedName>
</protein>
<keyword evidence="2 7" id="KW-0813">Transport</keyword>
<organism evidence="10 11">
    <name type="scientific">Algoriphagus boritolerans DSM 17298 = JCM 18970</name>
    <dbReference type="NCBI Taxonomy" id="1120964"/>
    <lineage>
        <taxon>Bacteria</taxon>
        <taxon>Pseudomonadati</taxon>
        <taxon>Bacteroidota</taxon>
        <taxon>Cytophagia</taxon>
        <taxon>Cytophagales</taxon>
        <taxon>Cyclobacteriaceae</taxon>
        <taxon>Algoriphagus</taxon>
    </lineage>
</organism>
<dbReference type="Proteomes" id="UP000236736">
    <property type="component" value="Unassembled WGS sequence"/>
</dbReference>
<evidence type="ECO:0000313" key="10">
    <source>
        <dbReference type="EMBL" id="SEG10912.1"/>
    </source>
</evidence>
<dbReference type="GO" id="GO:0009279">
    <property type="term" value="C:cell outer membrane"/>
    <property type="evidence" value="ECO:0007669"/>
    <property type="project" value="UniProtKB-SubCell"/>
</dbReference>
<dbReference type="AlphaFoldDB" id="A0A1H5XGP0"/>
<comment type="similarity">
    <text evidence="7">Belongs to the TonB-dependent receptor family.</text>
</comment>
<evidence type="ECO:0000256" key="4">
    <source>
        <dbReference type="ARBA" id="ARBA00022692"/>
    </source>
</evidence>
<evidence type="ECO:0000256" key="6">
    <source>
        <dbReference type="ARBA" id="ARBA00023237"/>
    </source>
</evidence>
<dbReference type="Pfam" id="PF13715">
    <property type="entry name" value="CarbopepD_reg_2"/>
    <property type="match status" value="1"/>
</dbReference>
<dbReference type="Pfam" id="PF07715">
    <property type="entry name" value="Plug"/>
    <property type="match status" value="1"/>
</dbReference>
<dbReference type="InterPro" id="IPR036942">
    <property type="entry name" value="Beta-barrel_TonB_sf"/>
</dbReference>
<dbReference type="InterPro" id="IPR037066">
    <property type="entry name" value="Plug_dom_sf"/>
</dbReference>
<name>A0A1H5XGP0_9BACT</name>
<keyword evidence="3 7" id="KW-1134">Transmembrane beta strand</keyword>
<keyword evidence="5 7" id="KW-0472">Membrane</keyword>
<evidence type="ECO:0000256" key="2">
    <source>
        <dbReference type="ARBA" id="ARBA00022448"/>
    </source>
</evidence>